<evidence type="ECO:0000313" key="3">
    <source>
        <dbReference type="Proteomes" id="UP001271769"/>
    </source>
</evidence>
<sequence length="126" mass="13402">MARILLGVAGLYFMLGAALALHMGLIADYRLGVVYAHIGGLGFLALGLVGAIYLARPDLGSGIFAWAHFWLHMIGLPVLLIGLTMTQLDAFMTGHTIAIIGMVLLLVGAVAFTINVVTRTRVDVRV</sequence>
<evidence type="ECO:0000313" key="2">
    <source>
        <dbReference type="EMBL" id="MDY0871624.1"/>
    </source>
</evidence>
<dbReference type="EMBL" id="JAXCLX010000001">
    <property type="protein sequence ID" value="MDY0871624.1"/>
    <property type="molecule type" value="Genomic_DNA"/>
</dbReference>
<gene>
    <name evidence="2" type="ORF">SMD31_06805</name>
</gene>
<keyword evidence="3" id="KW-1185">Reference proteome</keyword>
<protein>
    <recommendedName>
        <fullName evidence="4">Cytochrome-c oxidase</fullName>
    </recommendedName>
</protein>
<feature type="transmembrane region" description="Helical" evidence="1">
    <location>
        <begin position="36"/>
        <end position="55"/>
    </location>
</feature>
<keyword evidence="1" id="KW-0472">Membrane</keyword>
<evidence type="ECO:0008006" key="4">
    <source>
        <dbReference type="Google" id="ProtNLM"/>
    </source>
</evidence>
<evidence type="ECO:0000256" key="1">
    <source>
        <dbReference type="SAM" id="Phobius"/>
    </source>
</evidence>
<feature type="transmembrane region" description="Helical" evidence="1">
    <location>
        <begin position="62"/>
        <end position="85"/>
    </location>
</feature>
<comment type="caution">
    <text evidence="2">The sequence shown here is derived from an EMBL/GenBank/DDBJ whole genome shotgun (WGS) entry which is preliminary data.</text>
</comment>
<name>A0ABU5DXF6_9PROT</name>
<dbReference type="RefSeq" id="WP_320500054.1">
    <property type="nucleotide sequence ID" value="NZ_JAXCLX010000001.1"/>
</dbReference>
<dbReference type="Proteomes" id="UP001271769">
    <property type="component" value="Unassembled WGS sequence"/>
</dbReference>
<keyword evidence="1" id="KW-1133">Transmembrane helix</keyword>
<organism evidence="2 3">
    <name type="scientific">Dongia rigui</name>
    <dbReference type="NCBI Taxonomy" id="940149"/>
    <lineage>
        <taxon>Bacteria</taxon>
        <taxon>Pseudomonadati</taxon>
        <taxon>Pseudomonadota</taxon>
        <taxon>Alphaproteobacteria</taxon>
        <taxon>Rhodospirillales</taxon>
        <taxon>Dongiaceae</taxon>
        <taxon>Dongia</taxon>
    </lineage>
</organism>
<feature type="transmembrane region" description="Helical" evidence="1">
    <location>
        <begin position="97"/>
        <end position="117"/>
    </location>
</feature>
<reference evidence="2 3" key="1">
    <citation type="journal article" date="2013" name="Antonie Van Leeuwenhoek">
        <title>Dongia rigui sp. nov., isolated from freshwater of a large wetland in Korea.</title>
        <authorList>
            <person name="Baik K.S."/>
            <person name="Hwang Y.M."/>
            <person name="Choi J.S."/>
            <person name="Kwon J."/>
            <person name="Seong C.N."/>
        </authorList>
    </citation>
    <scope>NUCLEOTIDE SEQUENCE [LARGE SCALE GENOMIC DNA]</scope>
    <source>
        <strain evidence="2 3">04SU4-P</strain>
    </source>
</reference>
<keyword evidence="1" id="KW-0812">Transmembrane</keyword>
<proteinExistence type="predicted"/>
<accession>A0ABU5DXF6</accession>